<evidence type="ECO:0000256" key="1">
    <source>
        <dbReference type="ARBA" id="ARBA00004567"/>
    </source>
</evidence>
<evidence type="ECO:0000256" key="2">
    <source>
        <dbReference type="ARBA" id="ARBA00011056"/>
    </source>
</evidence>
<dbReference type="Pfam" id="PF07817">
    <property type="entry name" value="GLE1"/>
    <property type="match status" value="1"/>
</dbReference>
<evidence type="ECO:0000256" key="11">
    <source>
        <dbReference type="SAM" id="MobiDB-lite"/>
    </source>
</evidence>
<dbReference type="GO" id="GO:0005737">
    <property type="term" value="C:cytoplasm"/>
    <property type="evidence" value="ECO:0007669"/>
    <property type="project" value="TreeGrafter"/>
</dbReference>
<dbReference type="GO" id="GO:0000822">
    <property type="term" value="F:inositol hexakisphosphate binding"/>
    <property type="evidence" value="ECO:0007669"/>
    <property type="project" value="TreeGrafter"/>
</dbReference>
<protein>
    <recommendedName>
        <fullName evidence="9">mRNA export factor GLE1</fullName>
    </recommendedName>
    <alternativeName>
        <fullName evidence="10">Nucleoporin GLE1</fullName>
    </alternativeName>
</protein>
<name>A0A4Y9XSX9_9APHY</name>
<keyword evidence="4" id="KW-0509">mRNA transport</keyword>
<feature type="region of interest" description="Disordered" evidence="11">
    <location>
        <begin position="107"/>
        <end position="188"/>
    </location>
</feature>
<comment type="similarity">
    <text evidence="2">Belongs to the GLE1 family.</text>
</comment>
<dbReference type="GO" id="GO:0031369">
    <property type="term" value="F:translation initiation factor binding"/>
    <property type="evidence" value="ECO:0007669"/>
    <property type="project" value="TreeGrafter"/>
</dbReference>
<dbReference type="Proteomes" id="UP000298390">
    <property type="component" value="Unassembled WGS sequence"/>
</dbReference>
<evidence type="ECO:0000256" key="10">
    <source>
        <dbReference type="ARBA" id="ARBA00029983"/>
    </source>
</evidence>
<dbReference type="STRING" id="34475.A0A4Y9XSX9"/>
<dbReference type="Gene3D" id="1.25.40.510">
    <property type="entry name" value="GLE1-like"/>
    <property type="match status" value="1"/>
</dbReference>
<evidence type="ECO:0000256" key="9">
    <source>
        <dbReference type="ARBA" id="ARBA00026227"/>
    </source>
</evidence>
<comment type="caution">
    <text evidence="12">The sequence shown here is derived from an EMBL/GenBank/DDBJ whole genome shotgun (WGS) entry which is preliminary data.</text>
</comment>
<keyword evidence="5" id="KW-0653">Protein transport</keyword>
<dbReference type="PANTHER" id="PTHR12960">
    <property type="entry name" value="GLE-1-RELATED"/>
    <property type="match status" value="1"/>
</dbReference>
<gene>
    <name evidence="12" type="ORF">EVJ58_g9982</name>
</gene>
<evidence type="ECO:0000256" key="4">
    <source>
        <dbReference type="ARBA" id="ARBA00022816"/>
    </source>
</evidence>
<sequence>MHKVPIGPNTDPPTLVGFPVYTSVRVARLDHSLAKGEHHKSQLAAHAQSAQQRAAELAATRQKAQAYVAHINGRRDKEMERLKTEWETRNKHLWDHIEGVIRGEEEKVRVKQEEERKRREEEERLRREVEERKRKEEEKRRQEEEERRKEKEREEEEERKLTEAAEARKEKEAAEAGQRKQLGFSSASEDWQRARENLKWLKTGPMKIVKETKELRSLWSAGRRAITPKVGQLTNDPESINRITRQLIDVVCGKPQHPEPVYFALLSSLAKAILLQAETEVTAEKRSAGPLAQVTANLLSELDSFAEAFWAKLCQRTGGWPIPIVVPPTDWDSTPFSEEERRKALGYRKDEGLSDYTTRVTGIMRVYFHILFAEVGSPLEPVFRLPRMWTYFARMLGEPMLLHSAVGPSVLHGTSVHILFGMVTLINELWYVAALDIGGVRARQIWGKQWVKLLAQLYEAATAGLGGKPGRLLGGDSSEGIAARVRVQLAIERIMAQ</sequence>
<evidence type="ECO:0000256" key="8">
    <source>
        <dbReference type="ARBA" id="ARBA00023242"/>
    </source>
</evidence>
<evidence type="ECO:0000256" key="5">
    <source>
        <dbReference type="ARBA" id="ARBA00022927"/>
    </source>
</evidence>
<keyword evidence="3" id="KW-0813">Transport</keyword>
<evidence type="ECO:0000256" key="3">
    <source>
        <dbReference type="ARBA" id="ARBA00022448"/>
    </source>
</evidence>
<reference evidence="12 13" key="1">
    <citation type="submission" date="2019-01" db="EMBL/GenBank/DDBJ databases">
        <title>Genome sequencing of the rare red list fungi Fomitopsis rosea.</title>
        <authorList>
            <person name="Buettner E."/>
            <person name="Kellner H."/>
        </authorList>
    </citation>
    <scope>NUCLEOTIDE SEQUENCE [LARGE SCALE GENOMIC DNA]</scope>
    <source>
        <strain evidence="12 13">DSM 105464</strain>
    </source>
</reference>
<evidence type="ECO:0000256" key="7">
    <source>
        <dbReference type="ARBA" id="ARBA00023132"/>
    </source>
</evidence>
<proteinExistence type="inferred from homology"/>
<keyword evidence="6" id="KW-0811">Translocation</keyword>
<keyword evidence="8" id="KW-0539">Nucleus</keyword>
<dbReference type="GO" id="GO:0005543">
    <property type="term" value="F:phospholipid binding"/>
    <property type="evidence" value="ECO:0007669"/>
    <property type="project" value="TreeGrafter"/>
</dbReference>
<dbReference type="AlphaFoldDB" id="A0A4Y9XSX9"/>
<dbReference type="InterPro" id="IPR012476">
    <property type="entry name" value="GLE1"/>
</dbReference>
<dbReference type="GO" id="GO:0016973">
    <property type="term" value="P:poly(A)+ mRNA export from nucleus"/>
    <property type="evidence" value="ECO:0007669"/>
    <property type="project" value="InterPro"/>
</dbReference>
<evidence type="ECO:0000313" key="13">
    <source>
        <dbReference type="Proteomes" id="UP000298390"/>
    </source>
</evidence>
<evidence type="ECO:0000313" key="12">
    <source>
        <dbReference type="EMBL" id="TFY52497.1"/>
    </source>
</evidence>
<dbReference type="PANTHER" id="PTHR12960:SF0">
    <property type="entry name" value="MRNA EXPORT FACTOR GLE1"/>
    <property type="match status" value="1"/>
</dbReference>
<organism evidence="12 13">
    <name type="scientific">Rhodofomes roseus</name>
    <dbReference type="NCBI Taxonomy" id="34475"/>
    <lineage>
        <taxon>Eukaryota</taxon>
        <taxon>Fungi</taxon>
        <taxon>Dikarya</taxon>
        <taxon>Basidiomycota</taxon>
        <taxon>Agaricomycotina</taxon>
        <taxon>Agaricomycetes</taxon>
        <taxon>Polyporales</taxon>
        <taxon>Rhodofomes</taxon>
    </lineage>
</organism>
<keyword evidence="7" id="KW-0906">Nuclear pore complex</keyword>
<evidence type="ECO:0000256" key="6">
    <source>
        <dbReference type="ARBA" id="ARBA00023010"/>
    </source>
</evidence>
<feature type="compositionally biased region" description="Basic and acidic residues" evidence="11">
    <location>
        <begin position="107"/>
        <end position="178"/>
    </location>
</feature>
<dbReference type="InterPro" id="IPR038506">
    <property type="entry name" value="GLE1-like_sf"/>
</dbReference>
<dbReference type="EMBL" id="SEKV01000965">
    <property type="protein sequence ID" value="TFY52497.1"/>
    <property type="molecule type" value="Genomic_DNA"/>
</dbReference>
<accession>A0A4Y9XSX9</accession>
<dbReference type="GO" id="GO:0015031">
    <property type="term" value="P:protein transport"/>
    <property type="evidence" value="ECO:0007669"/>
    <property type="project" value="UniProtKB-KW"/>
</dbReference>
<dbReference type="GO" id="GO:0044614">
    <property type="term" value="C:nuclear pore cytoplasmic filaments"/>
    <property type="evidence" value="ECO:0007669"/>
    <property type="project" value="TreeGrafter"/>
</dbReference>
<comment type="subcellular location">
    <subcellularLocation>
        <location evidence="1">Nucleus</location>
        <location evidence="1">Nuclear pore complex</location>
    </subcellularLocation>
</comment>